<dbReference type="GO" id="GO:0032259">
    <property type="term" value="P:methylation"/>
    <property type="evidence" value="ECO:0007669"/>
    <property type="project" value="UniProtKB-KW"/>
</dbReference>
<evidence type="ECO:0000256" key="1">
    <source>
        <dbReference type="ARBA" id="ARBA00022603"/>
    </source>
</evidence>
<dbReference type="PRINTS" id="PR00105">
    <property type="entry name" value="C5METTRFRASE"/>
</dbReference>
<dbReference type="EMBL" id="LAZR01005497">
    <property type="protein sequence ID" value="KKM99438.1"/>
    <property type="molecule type" value="Genomic_DNA"/>
</dbReference>
<evidence type="ECO:0008006" key="5">
    <source>
        <dbReference type="Google" id="ProtNLM"/>
    </source>
</evidence>
<dbReference type="AlphaFoldDB" id="A0A0F9M1C2"/>
<dbReference type="Pfam" id="PF00145">
    <property type="entry name" value="DNA_methylase"/>
    <property type="match status" value="1"/>
</dbReference>
<accession>A0A0F9M1C2</accession>
<protein>
    <recommendedName>
        <fullName evidence="5">DNA (cytosine-5-)-methyltransferase</fullName>
    </recommendedName>
</protein>
<reference evidence="4" key="1">
    <citation type="journal article" date="2015" name="Nature">
        <title>Complex archaea that bridge the gap between prokaryotes and eukaryotes.</title>
        <authorList>
            <person name="Spang A."/>
            <person name="Saw J.H."/>
            <person name="Jorgensen S.L."/>
            <person name="Zaremba-Niedzwiedzka K."/>
            <person name="Martijn J."/>
            <person name="Lind A.E."/>
            <person name="van Eijk R."/>
            <person name="Schleper C."/>
            <person name="Guy L."/>
            <person name="Ettema T.J."/>
        </authorList>
    </citation>
    <scope>NUCLEOTIDE SEQUENCE</scope>
</reference>
<dbReference type="Gene3D" id="3.40.50.150">
    <property type="entry name" value="Vaccinia Virus protein VP39"/>
    <property type="match status" value="1"/>
</dbReference>
<evidence type="ECO:0000256" key="2">
    <source>
        <dbReference type="ARBA" id="ARBA00022679"/>
    </source>
</evidence>
<dbReference type="InterPro" id="IPR001525">
    <property type="entry name" value="C5_MeTfrase"/>
</dbReference>
<dbReference type="PROSITE" id="PS00094">
    <property type="entry name" value="C5_MTASE_1"/>
    <property type="match status" value="1"/>
</dbReference>
<name>A0A0F9M1C2_9ZZZZ</name>
<keyword evidence="3" id="KW-0949">S-adenosyl-L-methionine</keyword>
<keyword evidence="2" id="KW-0808">Transferase</keyword>
<evidence type="ECO:0000313" key="4">
    <source>
        <dbReference type="EMBL" id="KKM99438.1"/>
    </source>
</evidence>
<dbReference type="SUPFAM" id="SSF53335">
    <property type="entry name" value="S-adenosyl-L-methionine-dependent methyltransferases"/>
    <property type="match status" value="1"/>
</dbReference>
<comment type="caution">
    <text evidence="4">The sequence shown here is derived from an EMBL/GenBank/DDBJ whole genome shotgun (WGS) entry which is preliminary data.</text>
</comment>
<proteinExistence type="predicted"/>
<gene>
    <name evidence="4" type="ORF">LCGC14_1147750</name>
</gene>
<dbReference type="InterPro" id="IPR029063">
    <property type="entry name" value="SAM-dependent_MTases_sf"/>
</dbReference>
<dbReference type="InterPro" id="IPR018117">
    <property type="entry name" value="C5_DNA_meth_AS"/>
</dbReference>
<sequence>MKALDLYCGLGGWSDGLVDVGFEVLGVELRQDLADLYQHSVIVADVRNLDPTDFEGYDLIVGSPPCRDFSAQARCAFREGNPWKIPPDPEGLGLDLVNTFLRFVKIAKPQNWLMENVVNLTKYLELSPIMKVRIAGGKQRCFWGNFPLFLVTYHPEIRMHYTGKLRSEKNAYIPREIGRSLGLAIIQGNEVESDIEL</sequence>
<keyword evidence="1" id="KW-0489">Methyltransferase</keyword>
<evidence type="ECO:0000256" key="3">
    <source>
        <dbReference type="ARBA" id="ARBA00022691"/>
    </source>
</evidence>
<dbReference type="GO" id="GO:0008168">
    <property type="term" value="F:methyltransferase activity"/>
    <property type="evidence" value="ECO:0007669"/>
    <property type="project" value="UniProtKB-KW"/>
</dbReference>
<organism evidence="4">
    <name type="scientific">marine sediment metagenome</name>
    <dbReference type="NCBI Taxonomy" id="412755"/>
    <lineage>
        <taxon>unclassified sequences</taxon>
        <taxon>metagenomes</taxon>
        <taxon>ecological metagenomes</taxon>
    </lineage>
</organism>